<organism evidence="3 4">
    <name type="scientific">Rhizobium glycinendophyticum</name>
    <dbReference type="NCBI Taxonomy" id="2589807"/>
    <lineage>
        <taxon>Bacteria</taxon>
        <taxon>Pseudomonadati</taxon>
        <taxon>Pseudomonadota</taxon>
        <taxon>Alphaproteobacteria</taxon>
        <taxon>Hyphomicrobiales</taxon>
        <taxon>Rhizobiaceae</taxon>
        <taxon>Rhizobium/Agrobacterium group</taxon>
        <taxon>Rhizobium</taxon>
    </lineage>
</organism>
<dbReference type="GO" id="GO:0001558">
    <property type="term" value="P:regulation of cell growth"/>
    <property type="evidence" value="ECO:0007669"/>
    <property type="project" value="InterPro"/>
</dbReference>
<proteinExistence type="predicted"/>
<keyword evidence="4" id="KW-1185">Reference proteome</keyword>
<dbReference type="SUPFAM" id="SSF89447">
    <property type="entry name" value="AbrB/MazE/MraZ-like"/>
    <property type="match status" value="1"/>
</dbReference>
<evidence type="ECO:0000256" key="1">
    <source>
        <dbReference type="PROSITE-ProRule" id="PRU01076"/>
    </source>
</evidence>
<protein>
    <submittedName>
        <fullName evidence="3">AbrB family transcriptional regulator</fullName>
    </submittedName>
</protein>
<dbReference type="EMBL" id="VFYP01000001">
    <property type="protein sequence ID" value="TPP10445.1"/>
    <property type="molecule type" value="Genomic_DNA"/>
</dbReference>
<keyword evidence="1" id="KW-0238">DNA-binding</keyword>
<name>A0A504UI51_9HYPH</name>
<dbReference type="RefSeq" id="WP_140826792.1">
    <property type="nucleotide sequence ID" value="NZ_VFYP01000001.1"/>
</dbReference>
<dbReference type="AlphaFoldDB" id="A0A504UI51"/>
<reference evidence="3 4" key="1">
    <citation type="submission" date="2019-06" db="EMBL/GenBank/DDBJ databases">
        <title>Rhizobium sp. CL12 isolated from roots of soybean.</title>
        <authorList>
            <person name="Wang C."/>
        </authorList>
    </citation>
    <scope>NUCLEOTIDE SEQUENCE [LARGE SCALE GENOMIC DNA]</scope>
    <source>
        <strain evidence="3 4">CL12</strain>
    </source>
</reference>
<dbReference type="OrthoDB" id="9809003at2"/>
<evidence type="ECO:0000313" key="4">
    <source>
        <dbReference type="Proteomes" id="UP000316429"/>
    </source>
</evidence>
<evidence type="ECO:0000259" key="2">
    <source>
        <dbReference type="PROSITE" id="PS51740"/>
    </source>
</evidence>
<dbReference type="InterPro" id="IPR007159">
    <property type="entry name" value="SpoVT-AbrB_dom"/>
</dbReference>
<dbReference type="PROSITE" id="PS51740">
    <property type="entry name" value="SPOVT_ABRB"/>
    <property type="match status" value="1"/>
</dbReference>
<evidence type="ECO:0000313" key="3">
    <source>
        <dbReference type="EMBL" id="TPP10445.1"/>
    </source>
</evidence>
<dbReference type="GO" id="GO:0003677">
    <property type="term" value="F:DNA binding"/>
    <property type="evidence" value="ECO:0007669"/>
    <property type="project" value="UniProtKB-UniRule"/>
</dbReference>
<dbReference type="Pfam" id="PF15937">
    <property type="entry name" value="PrlF_antitoxin"/>
    <property type="match status" value="1"/>
</dbReference>
<dbReference type="InterPro" id="IPR037914">
    <property type="entry name" value="SpoVT-AbrB_sf"/>
</dbReference>
<dbReference type="Gene3D" id="2.10.260.10">
    <property type="match status" value="1"/>
</dbReference>
<dbReference type="Proteomes" id="UP000316429">
    <property type="component" value="Unassembled WGS sequence"/>
</dbReference>
<accession>A0A504UI51</accession>
<dbReference type="GO" id="GO:0003700">
    <property type="term" value="F:DNA-binding transcription factor activity"/>
    <property type="evidence" value="ECO:0007669"/>
    <property type="project" value="InterPro"/>
</dbReference>
<dbReference type="InterPro" id="IPR031848">
    <property type="entry name" value="PrlF_antitoxin"/>
</dbReference>
<feature type="domain" description="SpoVT-AbrB" evidence="2">
    <location>
        <begin position="6"/>
        <end position="52"/>
    </location>
</feature>
<sequence>MNPILRKVSTITDKGQTTVPKSIRDALGVGYGGRIAFSLDAQNRVYVERDDADEDDPVLDGFLDVLAKDMAARPEQAIAEIPPALRARMAALTSDIDIDLDAPIEGKVEL</sequence>
<gene>
    <name evidence="3" type="ORF">FJQ55_06240</name>
</gene>
<dbReference type="GO" id="GO:0097351">
    <property type="term" value="F:toxin sequestering activity"/>
    <property type="evidence" value="ECO:0007669"/>
    <property type="project" value="InterPro"/>
</dbReference>
<comment type="caution">
    <text evidence="3">The sequence shown here is derived from an EMBL/GenBank/DDBJ whole genome shotgun (WGS) entry which is preliminary data.</text>
</comment>